<accession>A0ABR4IU22</accession>
<protein>
    <recommendedName>
        <fullName evidence="1">Ras-GEF domain-containing protein</fullName>
    </recommendedName>
</protein>
<evidence type="ECO:0000313" key="3">
    <source>
        <dbReference type="Proteomes" id="UP001610335"/>
    </source>
</evidence>
<evidence type="ECO:0000259" key="1">
    <source>
        <dbReference type="Pfam" id="PF00617"/>
    </source>
</evidence>
<dbReference type="InterPro" id="IPR023578">
    <property type="entry name" value="Ras_GEF_dom_sf"/>
</dbReference>
<comment type="caution">
    <text evidence="2">The sequence shown here is derived from an EMBL/GenBank/DDBJ whole genome shotgun (WGS) entry which is preliminary data.</text>
</comment>
<organism evidence="2 3">
    <name type="scientific">Aspergillus cavernicola</name>
    <dbReference type="NCBI Taxonomy" id="176166"/>
    <lineage>
        <taxon>Eukaryota</taxon>
        <taxon>Fungi</taxon>
        <taxon>Dikarya</taxon>
        <taxon>Ascomycota</taxon>
        <taxon>Pezizomycotina</taxon>
        <taxon>Eurotiomycetes</taxon>
        <taxon>Eurotiomycetidae</taxon>
        <taxon>Eurotiales</taxon>
        <taxon>Aspergillaceae</taxon>
        <taxon>Aspergillus</taxon>
        <taxon>Aspergillus subgen. Nidulantes</taxon>
    </lineage>
</organism>
<dbReference type="InterPro" id="IPR036964">
    <property type="entry name" value="RASGEF_cat_dom_sf"/>
</dbReference>
<evidence type="ECO:0000313" key="2">
    <source>
        <dbReference type="EMBL" id="KAL2831176.1"/>
    </source>
</evidence>
<dbReference type="Pfam" id="PF00617">
    <property type="entry name" value="RasGEF"/>
    <property type="match status" value="1"/>
</dbReference>
<feature type="domain" description="Ras-GEF" evidence="1">
    <location>
        <begin position="383"/>
        <end position="471"/>
    </location>
</feature>
<dbReference type="InterPro" id="IPR001895">
    <property type="entry name" value="RASGEF_cat_dom"/>
</dbReference>
<sequence length="495" mass="56752">MAITVQGGPLLTYSLVASQDAMSQYSPHPLAGESSGIALYMFRQPSYPSLFRSNDERSRLNFSYRWWEDEAATILWSFDVEEIKRVIRYGLFPDEQLPRMALQTRSAGAVDSFLAGLVTPQEMVLLANLSHVQKVEEIIQRCKTTSPPLISWGWLPTRIHSELDPPAIAQAIDTESHLHFARISFEELVRHALGYRSGRVEWFLQQHMVFYTHLLDFLNAYPQELIRYADVEKHLRNQSPFAHRAVAHALQGAGLRIEPPNAALGFEFFASPIQRVFRDLPPSLVPILKALCVLGIRFERTYLHSRGMNWSQEFTIAFSFLEDILRSTSSTDFARILTCTDERDFAELAEEEAFDKILANRLSIRWELLSIDVWECCRALPDMIEYIQECLQPLLALRNYHSLTAILSGLHKYSVSESTSVHTGNGNTALALDPVFPPELEYLLEPFQNYTAYRHQYQQAPGIPFLIPHLNEYRQRGEPVLQYLLAQLKAVTHQR</sequence>
<dbReference type="Proteomes" id="UP001610335">
    <property type="component" value="Unassembled WGS sequence"/>
</dbReference>
<dbReference type="EMBL" id="JBFXLS010000010">
    <property type="protein sequence ID" value="KAL2831176.1"/>
    <property type="molecule type" value="Genomic_DNA"/>
</dbReference>
<keyword evidence="3" id="KW-1185">Reference proteome</keyword>
<name>A0ABR4IU22_9EURO</name>
<reference evidence="2 3" key="1">
    <citation type="submission" date="2024-07" db="EMBL/GenBank/DDBJ databases">
        <title>Section-level genome sequencing and comparative genomics of Aspergillus sections Usti and Cavernicolus.</title>
        <authorList>
            <consortium name="Lawrence Berkeley National Laboratory"/>
            <person name="Nybo J.L."/>
            <person name="Vesth T.C."/>
            <person name="Theobald S."/>
            <person name="Frisvad J.C."/>
            <person name="Larsen T.O."/>
            <person name="Kjaerboelling I."/>
            <person name="Rothschild-Mancinelli K."/>
            <person name="Lyhne E.K."/>
            <person name="Kogle M.E."/>
            <person name="Barry K."/>
            <person name="Clum A."/>
            <person name="Na H."/>
            <person name="Ledsgaard L."/>
            <person name="Lin J."/>
            <person name="Lipzen A."/>
            <person name="Kuo A."/>
            <person name="Riley R."/>
            <person name="Mondo S."/>
            <person name="LaButti K."/>
            <person name="Haridas S."/>
            <person name="Pangalinan J."/>
            <person name="Salamov A.A."/>
            <person name="Simmons B.A."/>
            <person name="Magnuson J.K."/>
            <person name="Chen J."/>
            <person name="Drula E."/>
            <person name="Henrissat B."/>
            <person name="Wiebenga A."/>
            <person name="Lubbers R.J."/>
            <person name="Gomes A.C."/>
            <person name="Makela M.R."/>
            <person name="Stajich J."/>
            <person name="Grigoriev I.V."/>
            <person name="Mortensen U.H."/>
            <person name="De vries R.P."/>
            <person name="Baker S.E."/>
            <person name="Andersen M.R."/>
        </authorList>
    </citation>
    <scope>NUCLEOTIDE SEQUENCE [LARGE SCALE GENOMIC DNA]</scope>
    <source>
        <strain evidence="2 3">CBS 600.67</strain>
    </source>
</reference>
<gene>
    <name evidence="2" type="ORF">BDW59DRAFT_7874</name>
</gene>
<dbReference type="Gene3D" id="1.10.840.10">
    <property type="entry name" value="Ras guanine-nucleotide exchange factors catalytic domain"/>
    <property type="match status" value="1"/>
</dbReference>
<proteinExistence type="predicted"/>
<dbReference type="SUPFAM" id="SSF48366">
    <property type="entry name" value="Ras GEF"/>
    <property type="match status" value="1"/>
</dbReference>